<dbReference type="Pfam" id="PF00611">
    <property type="entry name" value="FCH"/>
    <property type="match status" value="1"/>
</dbReference>
<gene>
    <name evidence="6" type="ORF">BATDEDRAFT_24929</name>
</gene>
<dbReference type="PROSITE" id="PS51741">
    <property type="entry name" value="F_BAR"/>
    <property type="match status" value="1"/>
</dbReference>
<accession>F4P2J2</accession>
<feature type="domain" description="Rho-GAP" evidence="4">
    <location>
        <begin position="531"/>
        <end position="721"/>
    </location>
</feature>
<feature type="compositionally biased region" description="Polar residues" evidence="3">
    <location>
        <begin position="1"/>
        <end position="19"/>
    </location>
</feature>
<dbReference type="PANTHER" id="PTHR23176">
    <property type="entry name" value="RHO/RAC/CDC GTPASE-ACTIVATING PROTEIN"/>
    <property type="match status" value="1"/>
</dbReference>
<dbReference type="GO" id="GO:0005886">
    <property type="term" value="C:plasma membrane"/>
    <property type="evidence" value="ECO:0000318"/>
    <property type="project" value="GO_Central"/>
</dbReference>
<dbReference type="InterPro" id="IPR031160">
    <property type="entry name" value="F_BAR_dom"/>
</dbReference>
<dbReference type="STRING" id="684364.F4P2J2"/>
<name>F4P2J2_BATDJ</name>
<dbReference type="OrthoDB" id="79452at2759"/>
<sequence>MLLSSSSDKTATRYSQNSHYEPDPTEFTDANPTRQFLAREKTISKRVGMSFFQNNFSKNSISSQLVHSASGPNGAAASLSRNGGHGSMHYQQSTHDAEAASDASQSPRVSPAGSDLANSYLFGNASNHKSTLNKRMSVLSTGNSQLDNDTIQNDDKHADDTSFENDQISMDDAKQETLLNTLSEYSDGFPILLRETKKTILSTKEAVSVFKKRAEAEEQFAKNMYRITQLTLKTEGKNGSFGNMWQQYGKIHEKIGASRAKYAEGLNSLVEEMLLVQKDTERSRKNLKEGHARRWKEVQDADNTLDKSRQKHESTNDEWEKTAAAEHANGIMGNNQKRYGFTRPASNPLLIFKAGIEKNFKRTEEDFKAKANAAKENYKIQVQITNSVRKEFYNTYLPQFVRNLKQTLDEADDRLSQFIVRYSELTMEQKMDEDAIMNPTKATEGLSHITESIDTRLDHEEMIKELTKTKPIDKSDREYIPIKSAISHSLTENSNESTSTSTSSVTAEANTMRTLPTSHSTHSSSGNCFGIPLNQLMQNDTSADPVPIPVVRSIEYIESFGMNLPGLYRVSGSTNQVQKLKQALDKDPASARLDQLVDDIHALTGTLKLFFRELPEPLLPRHMYYQLIDASKIDDDRMRLIQTHELINTLDDVHYATLKCLAGHLWKVQSHSAANKMTIGNLGIVWGPTLMDSPEPTADATDLKYQSRVIETIVGNYDHIFDTE</sequence>
<evidence type="ECO:0000256" key="1">
    <source>
        <dbReference type="ARBA" id="ARBA00022468"/>
    </source>
</evidence>
<dbReference type="SUPFAM" id="SSF48350">
    <property type="entry name" value="GTPase activation domain, GAP"/>
    <property type="match status" value="1"/>
</dbReference>
<dbReference type="PROSITE" id="PS50238">
    <property type="entry name" value="RHOGAP"/>
    <property type="match status" value="1"/>
</dbReference>
<evidence type="ECO:0008006" key="8">
    <source>
        <dbReference type="Google" id="ProtNLM"/>
    </source>
</evidence>
<feature type="region of interest" description="Disordered" evidence="3">
    <location>
        <begin position="487"/>
        <end position="509"/>
    </location>
</feature>
<dbReference type="OMA" id="AMIKDME"/>
<dbReference type="Pfam" id="PF00620">
    <property type="entry name" value="RhoGAP"/>
    <property type="match status" value="1"/>
</dbReference>
<feature type="domain" description="F-BAR" evidence="5">
    <location>
        <begin position="175"/>
        <end position="458"/>
    </location>
</feature>
<dbReference type="HOGENOM" id="CLU_382155_0_0_1"/>
<evidence type="ECO:0000313" key="6">
    <source>
        <dbReference type="EMBL" id="EGF80392.1"/>
    </source>
</evidence>
<reference evidence="6 7" key="1">
    <citation type="submission" date="2009-12" db="EMBL/GenBank/DDBJ databases">
        <title>The draft genome of Batrachochytrium dendrobatidis.</title>
        <authorList>
            <consortium name="US DOE Joint Genome Institute (JGI-PGF)"/>
            <person name="Kuo A."/>
            <person name="Salamov A."/>
            <person name="Schmutz J."/>
            <person name="Lucas S."/>
            <person name="Pitluck S."/>
            <person name="Rosenblum E."/>
            <person name="Stajich J."/>
            <person name="Eisen M."/>
            <person name="Grigoriev I.V."/>
        </authorList>
    </citation>
    <scope>NUCLEOTIDE SEQUENCE [LARGE SCALE GENOMIC DNA]</scope>
    <source>
        <strain evidence="7">JAM81 / FGSC 10211</strain>
    </source>
</reference>
<dbReference type="InterPro" id="IPR000198">
    <property type="entry name" value="RhoGAP_dom"/>
</dbReference>
<feature type="compositionally biased region" description="Low complexity" evidence="3">
    <location>
        <begin position="491"/>
        <end position="509"/>
    </location>
</feature>
<dbReference type="EMBL" id="GL882884">
    <property type="protein sequence ID" value="EGF80392.1"/>
    <property type="molecule type" value="Genomic_DNA"/>
</dbReference>
<dbReference type="Gene3D" id="1.20.1270.60">
    <property type="entry name" value="Arfaptin homology (AH) domain/BAR domain"/>
    <property type="match status" value="1"/>
</dbReference>
<dbReference type="InterPro" id="IPR008936">
    <property type="entry name" value="Rho_GTPase_activation_prot"/>
</dbReference>
<dbReference type="PANTHER" id="PTHR23176:SF129">
    <property type="entry name" value="RHO GTPASE ACTIVATING PROTEIN AT 16F, ISOFORM E-RELATED"/>
    <property type="match status" value="1"/>
</dbReference>
<organism evidence="6 7">
    <name type="scientific">Batrachochytrium dendrobatidis (strain JAM81 / FGSC 10211)</name>
    <name type="common">Frog chytrid fungus</name>
    <dbReference type="NCBI Taxonomy" id="684364"/>
    <lineage>
        <taxon>Eukaryota</taxon>
        <taxon>Fungi</taxon>
        <taxon>Fungi incertae sedis</taxon>
        <taxon>Chytridiomycota</taxon>
        <taxon>Chytridiomycota incertae sedis</taxon>
        <taxon>Chytridiomycetes</taxon>
        <taxon>Rhizophydiales</taxon>
        <taxon>Rhizophydiales incertae sedis</taxon>
        <taxon>Batrachochytrium</taxon>
    </lineage>
</organism>
<dbReference type="FunCoup" id="F4P2J2">
    <property type="interactions" value="209"/>
</dbReference>
<dbReference type="GO" id="GO:0007264">
    <property type="term" value="P:small GTPase-mediated signal transduction"/>
    <property type="evidence" value="ECO:0000318"/>
    <property type="project" value="GO_Central"/>
</dbReference>
<dbReference type="SMART" id="SM00324">
    <property type="entry name" value="RhoGAP"/>
    <property type="match status" value="1"/>
</dbReference>
<feature type="region of interest" description="Disordered" evidence="3">
    <location>
        <begin position="284"/>
        <end position="319"/>
    </location>
</feature>
<dbReference type="GO" id="GO:0005737">
    <property type="term" value="C:cytoplasm"/>
    <property type="evidence" value="ECO:0000318"/>
    <property type="project" value="GO_Central"/>
</dbReference>
<keyword evidence="7" id="KW-1185">Reference proteome</keyword>
<dbReference type="RefSeq" id="XP_006678966.1">
    <property type="nucleotide sequence ID" value="XM_006678903.1"/>
</dbReference>
<evidence type="ECO:0000259" key="5">
    <source>
        <dbReference type="PROSITE" id="PS51741"/>
    </source>
</evidence>
<dbReference type="Gene3D" id="1.10.555.10">
    <property type="entry name" value="Rho GTPase activation protein"/>
    <property type="match status" value="1"/>
</dbReference>
<dbReference type="InterPro" id="IPR050729">
    <property type="entry name" value="Rho-GAP"/>
</dbReference>
<dbReference type="SMART" id="SM00055">
    <property type="entry name" value="FCH"/>
    <property type="match status" value="1"/>
</dbReference>
<dbReference type="SUPFAM" id="SSF103657">
    <property type="entry name" value="BAR/IMD domain-like"/>
    <property type="match status" value="1"/>
</dbReference>
<dbReference type="InterPro" id="IPR027267">
    <property type="entry name" value="AH/BAR_dom_sf"/>
</dbReference>
<dbReference type="InParanoid" id="F4P2J2"/>
<keyword evidence="1" id="KW-0343">GTPase activation</keyword>
<evidence type="ECO:0000256" key="2">
    <source>
        <dbReference type="PROSITE-ProRule" id="PRU01077"/>
    </source>
</evidence>
<protein>
    <recommendedName>
        <fullName evidence="8">Rho-GAP domain-containing protein</fullName>
    </recommendedName>
</protein>
<dbReference type="GO" id="GO:0005096">
    <property type="term" value="F:GTPase activator activity"/>
    <property type="evidence" value="ECO:0000318"/>
    <property type="project" value="GO_Central"/>
</dbReference>
<dbReference type="AlphaFoldDB" id="F4P2J2"/>
<feature type="region of interest" description="Disordered" evidence="3">
    <location>
        <begin position="143"/>
        <end position="167"/>
    </location>
</feature>
<feature type="region of interest" description="Disordered" evidence="3">
    <location>
        <begin position="1"/>
        <end position="33"/>
    </location>
</feature>
<dbReference type="GeneID" id="18238636"/>
<evidence type="ECO:0000259" key="4">
    <source>
        <dbReference type="PROSITE" id="PS50238"/>
    </source>
</evidence>
<dbReference type="FunFam" id="1.20.1270.60:FF:000239">
    <property type="entry name" value="Uncharacterized protein"/>
    <property type="match status" value="1"/>
</dbReference>
<proteinExistence type="predicted"/>
<feature type="region of interest" description="Disordered" evidence="3">
    <location>
        <begin position="63"/>
        <end position="115"/>
    </location>
</feature>
<dbReference type="InterPro" id="IPR001060">
    <property type="entry name" value="FCH_dom"/>
</dbReference>
<dbReference type="Proteomes" id="UP000007241">
    <property type="component" value="Unassembled WGS sequence"/>
</dbReference>
<keyword evidence="2" id="KW-0175">Coiled coil</keyword>
<evidence type="ECO:0000313" key="7">
    <source>
        <dbReference type="Proteomes" id="UP000007241"/>
    </source>
</evidence>
<evidence type="ECO:0000256" key="3">
    <source>
        <dbReference type="SAM" id="MobiDB-lite"/>
    </source>
</evidence>